<dbReference type="EMBL" id="AWSJ01000209">
    <property type="protein sequence ID" value="ERI08429.1"/>
    <property type="molecule type" value="Genomic_DNA"/>
</dbReference>
<keyword evidence="1" id="KW-1133">Transmembrane helix</keyword>
<dbReference type="AlphaFoldDB" id="U1WIM7"/>
<keyword evidence="3" id="KW-1185">Reference proteome</keyword>
<feature type="transmembrane region" description="Helical" evidence="1">
    <location>
        <begin position="22"/>
        <end position="43"/>
    </location>
</feature>
<evidence type="ECO:0000313" key="2">
    <source>
        <dbReference type="EMBL" id="ERI08429.1"/>
    </source>
</evidence>
<organism evidence="2 3">
    <name type="scientific">Aneurinibacillus aneurinilyticus ATCC 12856</name>
    <dbReference type="NCBI Taxonomy" id="649747"/>
    <lineage>
        <taxon>Bacteria</taxon>
        <taxon>Bacillati</taxon>
        <taxon>Bacillota</taxon>
        <taxon>Bacilli</taxon>
        <taxon>Bacillales</taxon>
        <taxon>Paenibacillaceae</taxon>
        <taxon>Aneurinibacillus group</taxon>
        <taxon>Aneurinibacillus</taxon>
    </lineage>
</organism>
<keyword evidence="1" id="KW-0812">Transmembrane</keyword>
<evidence type="ECO:0008006" key="4">
    <source>
        <dbReference type="Google" id="ProtNLM"/>
    </source>
</evidence>
<dbReference type="HOGENOM" id="CLU_2969242_0_0_9"/>
<comment type="caution">
    <text evidence="2">The sequence shown here is derived from an EMBL/GenBank/DDBJ whole genome shotgun (WGS) entry which is preliminary data.</text>
</comment>
<dbReference type="STRING" id="649747.HMPREF0083_03488"/>
<dbReference type="PATRIC" id="fig|649747.3.peg.3162"/>
<dbReference type="Proteomes" id="UP000016511">
    <property type="component" value="Unassembled WGS sequence"/>
</dbReference>
<evidence type="ECO:0000313" key="3">
    <source>
        <dbReference type="Proteomes" id="UP000016511"/>
    </source>
</evidence>
<keyword evidence="1" id="KW-0472">Membrane</keyword>
<gene>
    <name evidence="2" type="ORF">HMPREF0083_03488</name>
</gene>
<sequence>MGESEKEEVGCALRSNRRRVKAALCFGPMSLYLVSDFLFLFLLPTTGSCVFIKPDVDG</sequence>
<reference evidence="2 3" key="1">
    <citation type="submission" date="2013-08" db="EMBL/GenBank/DDBJ databases">
        <authorList>
            <person name="Weinstock G."/>
            <person name="Sodergren E."/>
            <person name="Wylie T."/>
            <person name="Fulton L."/>
            <person name="Fulton R."/>
            <person name="Fronick C."/>
            <person name="O'Laughlin M."/>
            <person name="Godfrey J."/>
            <person name="Miner T."/>
            <person name="Herter B."/>
            <person name="Appelbaum E."/>
            <person name="Cordes M."/>
            <person name="Lek S."/>
            <person name="Wollam A."/>
            <person name="Pepin K.H."/>
            <person name="Palsikar V.B."/>
            <person name="Mitreva M."/>
            <person name="Wilson R.K."/>
        </authorList>
    </citation>
    <scope>NUCLEOTIDE SEQUENCE [LARGE SCALE GENOMIC DNA]</scope>
    <source>
        <strain evidence="2 3">ATCC 12856</strain>
    </source>
</reference>
<proteinExistence type="predicted"/>
<protein>
    <recommendedName>
        <fullName evidence="4">Transmembrane protein</fullName>
    </recommendedName>
</protein>
<accession>U1WIM7</accession>
<name>U1WIM7_ANEAE</name>
<evidence type="ECO:0000256" key="1">
    <source>
        <dbReference type="SAM" id="Phobius"/>
    </source>
</evidence>